<dbReference type="InterPro" id="IPR011992">
    <property type="entry name" value="EF-hand-dom_pair"/>
</dbReference>
<sequence length="324" mass="36477">MQVIDGRALRHAFESLDDDGSEQVTPQELYDELVELDSSITIEDVVKHVEAAELELEDSDEEDDTKDHAIDYTEFMQLFPVRVERVRQLKERLRNSEKRSKELCKPLEDVTPSVERWLRSMETATLTIQDLASKIVDPRHADTMMEAARNLKKQMAKVDEGLKTVPGPLDPQELMIKFRTSSRKSAKDPSYNSFVQDMALLESWHLLLAFENKNMKMAMSAGGGSGNDAIDKWKLHEAAEAAANKIHKTISKVRLQLLEYTSFAEVMSSLEGSLVDDPKNQDRLKLSGRGLPPRMGEEEEEDGGELVEGDEDAGMCSCITRCCA</sequence>
<name>A0A812R4N7_9DINO</name>
<feature type="compositionally biased region" description="Acidic residues" evidence="1">
    <location>
        <begin position="297"/>
        <end position="310"/>
    </location>
</feature>
<dbReference type="AlphaFoldDB" id="A0A812R4N7"/>
<dbReference type="OrthoDB" id="10394621at2759"/>
<accession>A0A812R4N7</accession>
<reference evidence="2" key="1">
    <citation type="submission" date="2021-02" db="EMBL/GenBank/DDBJ databases">
        <authorList>
            <person name="Dougan E. K."/>
            <person name="Rhodes N."/>
            <person name="Thang M."/>
            <person name="Chan C."/>
        </authorList>
    </citation>
    <scope>NUCLEOTIDE SEQUENCE</scope>
</reference>
<comment type="caution">
    <text evidence="2">The sequence shown here is derived from an EMBL/GenBank/DDBJ whole genome shotgun (WGS) entry which is preliminary data.</text>
</comment>
<gene>
    <name evidence="2" type="primary">PRA1F2</name>
    <name evidence="2" type="ORF">SNAT2548_LOCUS22908</name>
</gene>
<organism evidence="2 3">
    <name type="scientific">Symbiodinium natans</name>
    <dbReference type="NCBI Taxonomy" id="878477"/>
    <lineage>
        <taxon>Eukaryota</taxon>
        <taxon>Sar</taxon>
        <taxon>Alveolata</taxon>
        <taxon>Dinophyceae</taxon>
        <taxon>Suessiales</taxon>
        <taxon>Symbiodiniaceae</taxon>
        <taxon>Symbiodinium</taxon>
    </lineage>
</organism>
<dbReference type="SUPFAM" id="SSF47473">
    <property type="entry name" value="EF-hand"/>
    <property type="match status" value="1"/>
</dbReference>
<keyword evidence="3" id="KW-1185">Reference proteome</keyword>
<feature type="region of interest" description="Disordered" evidence="1">
    <location>
        <begin position="277"/>
        <end position="310"/>
    </location>
</feature>
<evidence type="ECO:0000313" key="3">
    <source>
        <dbReference type="Proteomes" id="UP000604046"/>
    </source>
</evidence>
<proteinExistence type="predicted"/>
<protein>
    <submittedName>
        <fullName evidence="2">PRA1F2 protein</fullName>
    </submittedName>
</protein>
<evidence type="ECO:0000256" key="1">
    <source>
        <dbReference type="SAM" id="MobiDB-lite"/>
    </source>
</evidence>
<evidence type="ECO:0000313" key="2">
    <source>
        <dbReference type="EMBL" id="CAE7421077.1"/>
    </source>
</evidence>
<dbReference type="Gene3D" id="1.10.238.10">
    <property type="entry name" value="EF-hand"/>
    <property type="match status" value="1"/>
</dbReference>
<dbReference type="Proteomes" id="UP000604046">
    <property type="component" value="Unassembled WGS sequence"/>
</dbReference>
<dbReference type="EMBL" id="CAJNDS010002301">
    <property type="protein sequence ID" value="CAE7421077.1"/>
    <property type="molecule type" value="Genomic_DNA"/>
</dbReference>